<keyword evidence="1" id="KW-1133">Transmembrane helix</keyword>
<dbReference type="Pfam" id="PF16079">
    <property type="entry name" value="Phage_holin_5_2"/>
    <property type="match status" value="1"/>
</dbReference>
<evidence type="ECO:0000313" key="3">
    <source>
        <dbReference type="Proteomes" id="UP000824169"/>
    </source>
</evidence>
<evidence type="ECO:0000256" key="1">
    <source>
        <dbReference type="SAM" id="Phobius"/>
    </source>
</evidence>
<dbReference type="InterPro" id="IPR032111">
    <property type="entry name" value="Clostridium_phage_holin"/>
</dbReference>
<comment type="caution">
    <text evidence="2">The sequence shown here is derived from an EMBL/GenBank/DDBJ whole genome shotgun (WGS) entry which is preliminary data.</text>
</comment>
<evidence type="ECO:0000313" key="2">
    <source>
        <dbReference type="EMBL" id="HIV24872.1"/>
    </source>
</evidence>
<dbReference type="Proteomes" id="UP000824169">
    <property type="component" value="Unassembled WGS sequence"/>
</dbReference>
<evidence type="ECO:0008006" key="4">
    <source>
        <dbReference type="Google" id="ProtNLM"/>
    </source>
</evidence>
<name>A0A9D1P2L3_9FIRM</name>
<reference evidence="2" key="1">
    <citation type="submission" date="2020-10" db="EMBL/GenBank/DDBJ databases">
        <authorList>
            <person name="Gilroy R."/>
        </authorList>
    </citation>
    <scope>NUCLEOTIDE SEQUENCE</scope>
    <source>
        <strain evidence="2">CHK188-20938</strain>
    </source>
</reference>
<feature type="transmembrane region" description="Helical" evidence="1">
    <location>
        <begin position="36"/>
        <end position="55"/>
    </location>
</feature>
<accession>A0A9D1P2L3</accession>
<reference evidence="2" key="2">
    <citation type="journal article" date="2021" name="PeerJ">
        <title>Extensive microbial diversity within the chicken gut microbiome revealed by metagenomics and culture.</title>
        <authorList>
            <person name="Gilroy R."/>
            <person name="Ravi A."/>
            <person name="Getino M."/>
            <person name="Pursley I."/>
            <person name="Horton D.L."/>
            <person name="Alikhan N.F."/>
            <person name="Baker D."/>
            <person name="Gharbi K."/>
            <person name="Hall N."/>
            <person name="Watson M."/>
            <person name="Adriaenssens E.M."/>
            <person name="Foster-Nyarko E."/>
            <person name="Jarju S."/>
            <person name="Secka A."/>
            <person name="Antonio M."/>
            <person name="Oren A."/>
            <person name="Chaudhuri R.R."/>
            <person name="La Ragione R."/>
            <person name="Hildebrand F."/>
            <person name="Pallen M.J."/>
        </authorList>
    </citation>
    <scope>NUCLEOTIDE SEQUENCE</scope>
    <source>
        <strain evidence="2">CHK188-20938</strain>
    </source>
</reference>
<dbReference type="AlphaFoldDB" id="A0A9D1P2L3"/>
<feature type="transmembrane region" description="Helical" evidence="1">
    <location>
        <begin position="67"/>
        <end position="87"/>
    </location>
</feature>
<gene>
    <name evidence="2" type="ORF">IAB71_03655</name>
</gene>
<sequence>MEQIIEYIKPELLVLSVALYFLGRAFEKTGWLSGRYLPLVLSGIGILLSAVWVLANSSLQSFQEKAMALFTAVVQGILVSGLAVWILHRRSGEEEKK</sequence>
<keyword evidence="1" id="KW-0472">Membrane</keyword>
<protein>
    <recommendedName>
        <fullName evidence="4">Holin</fullName>
    </recommendedName>
</protein>
<keyword evidence="1" id="KW-0812">Transmembrane</keyword>
<dbReference type="EMBL" id="DVOO01000011">
    <property type="protein sequence ID" value="HIV24872.1"/>
    <property type="molecule type" value="Genomic_DNA"/>
</dbReference>
<organism evidence="2 3">
    <name type="scientific">Candidatus Scatomonas pullistercoris</name>
    <dbReference type="NCBI Taxonomy" id="2840920"/>
    <lineage>
        <taxon>Bacteria</taxon>
        <taxon>Bacillati</taxon>
        <taxon>Bacillota</taxon>
        <taxon>Clostridia</taxon>
        <taxon>Lachnospirales</taxon>
        <taxon>Lachnospiraceae</taxon>
        <taxon>Lachnospiraceae incertae sedis</taxon>
        <taxon>Candidatus Scatomonas</taxon>
    </lineage>
</organism>
<proteinExistence type="predicted"/>